<evidence type="ECO:0000313" key="2">
    <source>
        <dbReference type="Proteomes" id="UP000035681"/>
    </source>
</evidence>
<dbReference type="WBParaSite" id="SSTP_0000190200.1">
    <property type="protein sequence ID" value="SSTP_0000190200.1"/>
    <property type="gene ID" value="SSTP_0000190200"/>
</dbReference>
<feature type="region of interest" description="Disordered" evidence="1">
    <location>
        <begin position="1"/>
        <end position="30"/>
    </location>
</feature>
<feature type="compositionally biased region" description="Polar residues" evidence="1">
    <location>
        <begin position="171"/>
        <end position="180"/>
    </location>
</feature>
<reference evidence="3" key="1">
    <citation type="submission" date="2015-08" db="UniProtKB">
        <authorList>
            <consortium name="WormBaseParasite"/>
        </authorList>
    </citation>
    <scope>IDENTIFICATION</scope>
</reference>
<feature type="region of interest" description="Disordered" evidence="1">
    <location>
        <begin position="43"/>
        <end position="67"/>
    </location>
</feature>
<evidence type="ECO:0000313" key="4">
    <source>
        <dbReference type="WBParaSite" id="TCONS_00008953.p1"/>
    </source>
</evidence>
<protein>
    <submittedName>
        <fullName evidence="3 4">Uncharacterized protein</fullName>
    </submittedName>
</protein>
<evidence type="ECO:0000256" key="1">
    <source>
        <dbReference type="SAM" id="MobiDB-lite"/>
    </source>
</evidence>
<dbReference type="WBParaSite" id="TCONS_00008953.p1">
    <property type="protein sequence ID" value="TCONS_00008953.p1"/>
    <property type="gene ID" value="XLOC_006815"/>
</dbReference>
<dbReference type="AlphaFoldDB" id="A0A0K0DXD7"/>
<evidence type="ECO:0000313" key="3">
    <source>
        <dbReference type="WBParaSite" id="SSTP_0000190200.1"/>
    </source>
</evidence>
<feature type="compositionally biased region" description="Basic and acidic residues" evidence="1">
    <location>
        <begin position="182"/>
        <end position="201"/>
    </location>
</feature>
<organism evidence="3">
    <name type="scientific">Strongyloides stercoralis</name>
    <name type="common">Threadworm</name>
    <dbReference type="NCBI Taxonomy" id="6248"/>
    <lineage>
        <taxon>Eukaryota</taxon>
        <taxon>Metazoa</taxon>
        <taxon>Ecdysozoa</taxon>
        <taxon>Nematoda</taxon>
        <taxon>Chromadorea</taxon>
        <taxon>Rhabditida</taxon>
        <taxon>Tylenchina</taxon>
        <taxon>Panagrolaimomorpha</taxon>
        <taxon>Strongyloidoidea</taxon>
        <taxon>Strongyloididae</taxon>
        <taxon>Strongyloides</taxon>
    </lineage>
</organism>
<accession>A0A0K0DXD7</accession>
<name>A0A0K0DXD7_STRER</name>
<proteinExistence type="predicted"/>
<feature type="region of interest" description="Disordered" evidence="1">
    <location>
        <begin position="171"/>
        <end position="204"/>
    </location>
</feature>
<feature type="compositionally biased region" description="Low complexity" evidence="1">
    <location>
        <begin position="43"/>
        <end position="52"/>
    </location>
</feature>
<sequence length="215" mass="24671">MVSYENANSEKKDTNFSIQKDSGNYDKKMVTEKKRKSFTLLSLNLPSNNKNKSNSHDNLIDGNRNDKVTFNQKNKSIKKFSYVKEVYKETVGLNEILQKPKMLGNKCVNEVEVIKKESHIKVQNTPKKIATNKVLKPVTNKTKTSKTEEKYANLSDLSLSESMMNAGKNDLVSQNTQRSHSQTREGDNLEQDSFKEDKQENDNYESLAEIQKIHM</sequence>
<dbReference type="Proteomes" id="UP000035681">
    <property type="component" value="Unplaced"/>
</dbReference>
<feature type="compositionally biased region" description="Basic and acidic residues" evidence="1">
    <location>
        <begin position="54"/>
        <end position="67"/>
    </location>
</feature>
<keyword evidence="2" id="KW-1185">Reference proteome</keyword>